<dbReference type="Gene3D" id="3.40.30.10">
    <property type="entry name" value="Glutaredoxin"/>
    <property type="match status" value="1"/>
</dbReference>
<dbReference type="PANTHER" id="PTHR12241">
    <property type="entry name" value="TUBULIN POLYGLUTAMYLASE"/>
    <property type="match status" value="1"/>
</dbReference>
<name>A0A915MXQ3_MELJA</name>
<sequence length="722" mass="83469">MTSLTSTKTTKSTNDKFDEKTDFKYLFSQSNDVQPFLRAIKKPHNYTQQLTWCNNSLLALVVRHSLLASHFKLVEEDQFWFGYWGRHLKSAQYQTLKPCQKVNHFPGAFHLGRKDRLWLHLFDMMQRFLDDEFCIMPYTYILPKDIKRLRVYLSMKDAVRHVILKPPASARGTGINIVSRFNMVPEKTSLVAQHYIESPFLINDSKFDLRIYVYVTSYDPLRIYVYKEGLVRFASVSYNPEISSFTNQFMHLTNYSINKLAVSSSTSSSQTEDGGEQQFVVPKWKLTQFWKYLDKLGHNSCNLREEINKIAIKAIISCESHIRAHAAHHCKYPFISYELYGMDILVDSNLRPWLIEMNISPSLHSSTPLDIAVKAPLAKDTLILAGIPFPVSNEDEDFFTSLYFLTRNLKAHKDEEHLEKEATHLEYFNENKEIREDICDVLTGSDLRILIEYEDELARIEKMLNIRFPNFVKRAASSFNNRLFGQPAKMPLLVENYNCYLPTQSVNYSSLRRFEILLAKINVEGGASSLAEQFEVVSIPTLVCFKNGEFFDRIEGAVEDSDLDDLLEDLLIHQVIEPPTQEKVYQVEKRDMTVEELKVYNGVENERIYMALNGNVVLNINYLQIYDVTRGKDFYGPEGAYGALAGHDATRALGTMNIKLVKDEYDDHSEMTADDLEEAKEWEQRLSFKYPLVGRLLAPGESTEVETEVEKPEEKIQETPQE</sequence>
<dbReference type="GO" id="GO:0015631">
    <property type="term" value="F:tubulin binding"/>
    <property type="evidence" value="ECO:0007669"/>
    <property type="project" value="TreeGrafter"/>
</dbReference>
<evidence type="ECO:0000256" key="5">
    <source>
        <dbReference type="SAM" id="MobiDB-lite"/>
    </source>
</evidence>
<dbReference type="GO" id="GO:0000226">
    <property type="term" value="P:microtubule cytoskeleton organization"/>
    <property type="evidence" value="ECO:0007669"/>
    <property type="project" value="TreeGrafter"/>
</dbReference>
<dbReference type="GO" id="GO:0005524">
    <property type="term" value="F:ATP binding"/>
    <property type="evidence" value="ECO:0007669"/>
    <property type="project" value="UniProtKB-KW"/>
</dbReference>
<dbReference type="Pfam" id="PF03133">
    <property type="entry name" value="TTL"/>
    <property type="match status" value="1"/>
</dbReference>
<evidence type="ECO:0000256" key="3">
    <source>
        <dbReference type="ARBA" id="ARBA00022741"/>
    </source>
</evidence>
<dbReference type="Pfam" id="PF00173">
    <property type="entry name" value="Cyt-b5"/>
    <property type="match status" value="1"/>
</dbReference>
<protein>
    <submittedName>
        <fullName evidence="8">Cytochrome b5 heme-binding domain-containing protein</fullName>
    </submittedName>
</protein>
<comment type="similarity">
    <text evidence="1">Belongs to the tubulin--tyrosine ligase family.</text>
</comment>
<accession>A0A915MXQ3</accession>
<dbReference type="InterPro" id="IPR036400">
    <property type="entry name" value="Cyt_B5-like_heme/steroid_sf"/>
</dbReference>
<dbReference type="SUPFAM" id="SSF52833">
    <property type="entry name" value="Thioredoxin-like"/>
    <property type="match status" value="1"/>
</dbReference>
<feature type="domain" description="Cytochrome b5 heme-binding" evidence="6">
    <location>
        <begin position="592"/>
        <end position="697"/>
    </location>
</feature>
<keyword evidence="4" id="KW-0067">ATP-binding</keyword>
<dbReference type="PROSITE" id="PS51221">
    <property type="entry name" value="TTL"/>
    <property type="match status" value="1"/>
</dbReference>
<proteinExistence type="inferred from homology"/>
<dbReference type="Gene3D" id="3.10.120.10">
    <property type="entry name" value="Cytochrome b5-like heme/steroid binding domain"/>
    <property type="match status" value="1"/>
</dbReference>
<keyword evidence="7" id="KW-1185">Reference proteome</keyword>
<dbReference type="GO" id="GO:0070740">
    <property type="term" value="F:tubulin-glutamic acid ligase activity"/>
    <property type="evidence" value="ECO:0007669"/>
    <property type="project" value="TreeGrafter"/>
</dbReference>
<dbReference type="PANTHER" id="PTHR12241:SF162">
    <property type="entry name" value="TUBULIN MONOGLUTAMYLASE TTLL4"/>
    <property type="match status" value="1"/>
</dbReference>
<dbReference type="InterPro" id="IPR004344">
    <property type="entry name" value="TTL/TTLL_fam"/>
</dbReference>
<evidence type="ECO:0000259" key="6">
    <source>
        <dbReference type="SMART" id="SM01117"/>
    </source>
</evidence>
<dbReference type="SMART" id="SM01117">
    <property type="entry name" value="Cyt-b5"/>
    <property type="match status" value="1"/>
</dbReference>
<dbReference type="GO" id="GO:0036064">
    <property type="term" value="C:ciliary basal body"/>
    <property type="evidence" value="ECO:0007669"/>
    <property type="project" value="TreeGrafter"/>
</dbReference>
<evidence type="ECO:0000256" key="1">
    <source>
        <dbReference type="ARBA" id="ARBA00006820"/>
    </source>
</evidence>
<organism evidence="7 8">
    <name type="scientific">Meloidogyne javanica</name>
    <name type="common">Root-knot nematode worm</name>
    <dbReference type="NCBI Taxonomy" id="6303"/>
    <lineage>
        <taxon>Eukaryota</taxon>
        <taxon>Metazoa</taxon>
        <taxon>Ecdysozoa</taxon>
        <taxon>Nematoda</taxon>
        <taxon>Chromadorea</taxon>
        <taxon>Rhabditida</taxon>
        <taxon>Tylenchina</taxon>
        <taxon>Tylenchomorpha</taxon>
        <taxon>Tylenchoidea</taxon>
        <taxon>Meloidogynidae</taxon>
        <taxon>Meloidogyninae</taxon>
        <taxon>Meloidogyne</taxon>
        <taxon>Meloidogyne incognita group</taxon>
    </lineage>
</organism>
<feature type="region of interest" description="Disordered" evidence="5">
    <location>
        <begin position="701"/>
        <end position="722"/>
    </location>
</feature>
<dbReference type="AlphaFoldDB" id="A0A915MXQ3"/>
<evidence type="ECO:0000256" key="4">
    <source>
        <dbReference type="ARBA" id="ARBA00022840"/>
    </source>
</evidence>
<dbReference type="CDD" id="cd02947">
    <property type="entry name" value="TRX_family"/>
    <property type="match status" value="1"/>
</dbReference>
<dbReference type="SUPFAM" id="SSF55856">
    <property type="entry name" value="Cytochrome b5-like heme/steroid binding domain"/>
    <property type="match status" value="1"/>
</dbReference>
<keyword evidence="3" id="KW-0547">Nucleotide-binding</keyword>
<dbReference type="WBParaSite" id="scaffold6432_cov193.g10835">
    <property type="protein sequence ID" value="scaffold6432_cov193.g10835"/>
    <property type="gene ID" value="scaffold6432_cov193.g10835"/>
</dbReference>
<feature type="compositionally biased region" description="Basic and acidic residues" evidence="5">
    <location>
        <begin position="708"/>
        <end position="722"/>
    </location>
</feature>
<evidence type="ECO:0000313" key="8">
    <source>
        <dbReference type="WBParaSite" id="scaffold6432_cov193.g10835"/>
    </source>
</evidence>
<dbReference type="InterPro" id="IPR036249">
    <property type="entry name" value="Thioredoxin-like_sf"/>
</dbReference>
<dbReference type="InterPro" id="IPR001199">
    <property type="entry name" value="Cyt_B5-like_heme/steroid-bd"/>
</dbReference>
<evidence type="ECO:0000313" key="7">
    <source>
        <dbReference type="Proteomes" id="UP000887561"/>
    </source>
</evidence>
<dbReference type="SUPFAM" id="SSF56059">
    <property type="entry name" value="Glutathione synthetase ATP-binding domain-like"/>
    <property type="match status" value="1"/>
</dbReference>
<dbReference type="Gene3D" id="3.30.470.20">
    <property type="entry name" value="ATP-grasp fold, B domain"/>
    <property type="match status" value="1"/>
</dbReference>
<dbReference type="GO" id="GO:0019098">
    <property type="term" value="P:reproductive behavior"/>
    <property type="evidence" value="ECO:0007669"/>
    <property type="project" value="UniProtKB-ARBA"/>
</dbReference>
<keyword evidence="2" id="KW-0436">Ligase</keyword>
<reference evidence="8" key="1">
    <citation type="submission" date="2022-11" db="UniProtKB">
        <authorList>
            <consortium name="WormBaseParasite"/>
        </authorList>
    </citation>
    <scope>IDENTIFICATION</scope>
</reference>
<dbReference type="Proteomes" id="UP000887561">
    <property type="component" value="Unplaced"/>
</dbReference>
<evidence type="ECO:0000256" key="2">
    <source>
        <dbReference type="ARBA" id="ARBA00022598"/>
    </source>
</evidence>